<dbReference type="GO" id="GO:0046373">
    <property type="term" value="P:L-arabinose metabolic process"/>
    <property type="evidence" value="ECO:0007669"/>
    <property type="project" value="InterPro"/>
</dbReference>
<dbReference type="InterPro" id="IPR010720">
    <property type="entry name" value="Alpha-L-AF_C"/>
</dbReference>
<protein>
    <recommendedName>
        <fullName evidence="3">non-reducing end alpha-L-arabinofuranosidase</fullName>
        <ecNumber evidence="3">3.2.1.55</ecNumber>
    </recommendedName>
</protein>
<dbReference type="SUPFAM" id="SSF51445">
    <property type="entry name" value="(Trans)glycosidases"/>
    <property type="match status" value="1"/>
</dbReference>
<dbReference type="InterPro" id="IPR010496">
    <property type="entry name" value="AL/BT2_dom"/>
</dbReference>
<comment type="catalytic activity">
    <reaction evidence="1">
        <text>Hydrolysis of terminal non-reducing alpha-L-arabinofuranoside residues in alpha-L-arabinosides.</text>
        <dbReference type="EC" id="3.2.1.55"/>
    </reaction>
</comment>
<feature type="domain" description="Alpha-L-arabinofuranosidase C-terminal" evidence="8">
    <location>
        <begin position="446"/>
        <end position="800"/>
    </location>
</feature>
<comment type="caution">
    <text evidence="9">The sequence shown here is derived from an EMBL/GenBank/DDBJ whole genome shotgun (WGS) entry which is preliminary data.</text>
</comment>
<name>A0A4Y9ITD9_9BACT</name>
<dbReference type="InterPro" id="IPR013780">
    <property type="entry name" value="Glyco_hydro_b"/>
</dbReference>
<dbReference type="EMBL" id="SPPK01000001">
    <property type="protein sequence ID" value="TFU91228.1"/>
    <property type="molecule type" value="Genomic_DNA"/>
</dbReference>
<evidence type="ECO:0000313" key="9">
    <source>
        <dbReference type="EMBL" id="TFU91228.1"/>
    </source>
</evidence>
<keyword evidence="5" id="KW-0378">Hydrolase</keyword>
<dbReference type="Gene3D" id="2.60.40.1180">
    <property type="entry name" value="Golgi alpha-mannosidase II"/>
    <property type="match status" value="1"/>
</dbReference>
<dbReference type="InterPro" id="IPR008979">
    <property type="entry name" value="Galactose-bd-like_sf"/>
</dbReference>
<dbReference type="PANTHER" id="PTHR31776:SF0">
    <property type="entry name" value="ALPHA-L-ARABINOFURANOSIDASE 1"/>
    <property type="match status" value="1"/>
</dbReference>
<feature type="chain" id="PRO_5021208983" description="non-reducing end alpha-L-arabinofuranosidase" evidence="7">
    <location>
        <begin position="27"/>
        <end position="810"/>
    </location>
</feature>
<dbReference type="Pfam" id="PF06964">
    <property type="entry name" value="Alpha-L-AF_C"/>
    <property type="match status" value="1"/>
</dbReference>
<dbReference type="Pfam" id="PF22848">
    <property type="entry name" value="ASD1_dom"/>
    <property type="match status" value="1"/>
</dbReference>
<dbReference type="AlphaFoldDB" id="A0A4Y9ITD9"/>
<organism evidence="9 10">
    <name type="scientific">Dysgonomonas mossii</name>
    <dbReference type="NCBI Taxonomy" id="163665"/>
    <lineage>
        <taxon>Bacteria</taxon>
        <taxon>Pseudomonadati</taxon>
        <taxon>Bacteroidota</taxon>
        <taxon>Bacteroidia</taxon>
        <taxon>Bacteroidales</taxon>
        <taxon>Dysgonomonadaceae</taxon>
        <taxon>Dysgonomonas</taxon>
    </lineage>
</organism>
<dbReference type="SUPFAM" id="SSF49785">
    <property type="entry name" value="Galactose-binding domain-like"/>
    <property type="match status" value="1"/>
</dbReference>
<dbReference type="SMART" id="SM00813">
    <property type="entry name" value="Alpha-L-AF_C"/>
    <property type="match status" value="1"/>
</dbReference>
<dbReference type="SUPFAM" id="SSF49899">
    <property type="entry name" value="Concanavalin A-like lectins/glucanases"/>
    <property type="match status" value="1"/>
</dbReference>
<evidence type="ECO:0000256" key="6">
    <source>
        <dbReference type="ARBA" id="ARBA00023180"/>
    </source>
</evidence>
<evidence type="ECO:0000256" key="3">
    <source>
        <dbReference type="ARBA" id="ARBA00012670"/>
    </source>
</evidence>
<gene>
    <name evidence="9" type="ORF">E4T88_04380</name>
</gene>
<evidence type="ECO:0000313" key="10">
    <source>
        <dbReference type="Proteomes" id="UP000298285"/>
    </source>
</evidence>
<dbReference type="GO" id="GO:0046556">
    <property type="term" value="F:alpha-L-arabinofuranosidase activity"/>
    <property type="evidence" value="ECO:0007669"/>
    <property type="project" value="UniProtKB-EC"/>
</dbReference>
<evidence type="ECO:0000256" key="5">
    <source>
        <dbReference type="ARBA" id="ARBA00022801"/>
    </source>
</evidence>
<evidence type="ECO:0000256" key="4">
    <source>
        <dbReference type="ARBA" id="ARBA00022729"/>
    </source>
</evidence>
<keyword evidence="6" id="KW-0325">Glycoprotein</keyword>
<dbReference type="InterPro" id="IPR055235">
    <property type="entry name" value="ASD1_cat"/>
</dbReference>
<keyword evidence="4 7" id="KW-0732">Signal</keyword>
<sequence>MTTKIIRKACLFLSLTLSVSFLQLYAQKSSTAKITVDVGTPGHAISPTLFGIFFEDINLSADGGLYAELIRNRSFEDADTLQYWKFIGAQKKSTASIIKANVHSSPPVPPLNPYNRKSLLIDFDGSFKLENNGYWGIHVARGERYLFKLAACAVGGLKTPLQVKIVSAEGNILASGEINGITSEWKYYPLVLTASAGDSNARLEISGSGNGKLFLDMVSLIPEKTWKNSGLRIDLAESINALKPTFLRFPGGCWVEGEDLAHMNNWKKTIGNIDTRTPLWNIWGYNATHSLGYHEYLQLSEDLGAEPLFCINAGISHREVVPMDQMGQWIQDALDAIEYANGPVTSVWGSIRAKNGHPEPFNLKYLEIGNENGMAPYAERWELFVKAIHDKYPDILLIANEWAGGHPKNPKPQIVDEHYYSNPDWFIWNSNKYDSYDRNGSKIFVGEYAVTSGTGNGNLRGAIGEAAWMTGMERNSDIVVMAAYAPLFCHAKHKAWPVNLINFDNNRWFGIPSYYVQQMFATNQGTVNLPVNIDYAPNVEMPRSSGCIGLGTWLNSAEFKDLEVTAPNGKVLFKPDFNKIDETWKHTPSSEWSATNGVLKQSAISPNTTIYMGDTLWTDYTIKVKARKIEGENGFQIYFHNKNRGERTRWDLGGFTNSVNMLEVGLITESMPYNVEPGRWYDVKIELRGTSVKAYLDGKLIQEVSADESLKVKGLCSSASRDDKTGDIILKIVNVTGKSVKTEIDLKGTDLLTGNGEAIVLTSASPFDENTLDEPTKVSPKSENFKFSGKKLTRSFPGNSLTVLRLTTKK</sequence>
<comment type="similarity">
    <text evidence="2">Belongs to the glycosyl hydrolase 51 family.</text>
</comment>
<dbReference type="OrthoDB" id="9758333at2"/>
<dbReference type="RefSeq" id="WP_135104243.1">
    <property type="nucleotide sequence ID" value="NZ_JADGKW010000001.1"/>
</dbReference>
<evidence type="ECO:0000259" key="8">
    <source>
        <dbReference type="SMART" id="SM00813"/>
    </source>
</evidence>
<evidence type="ECO:0000256" key="1">
    <source>
        <dbReference type="ARBA" id="ARBA00001462"/>
    </source>
</evidence>
<reference evidence="9 10" key="1">
    <citation type="submission" date="2019-03" db="EMBL/GenBank/DDBJ databases">
        <title>Diversity of the mouse oral microbiome.</title>
        <authorList>
            <person name="Joseph S."/>
            <person name="Aduse-Opoku J."/>
            <person name="Curtis M."/>
            <person name="Wade W."/>
            <person name="Hashim A."/>
        </authorList>
    </citation>
    <scope>NUCLEOTIDE SEQUENCE [LARGE SCALE GENOMIC DNA]</scope>
    <source>
        <strain evidence="9 10">P11</strain>
    </source>
</reference>
<dbReference type="InterPro" id="IPR051563">
    <property type="entry name" value="Glycosyl_Hydrolase_51"/>
</dbReference>
<dbReference type="InterPro" id="IPR013320">
    <property type="entry name" value="ConA-like_dom_sf"/>
</dbReference>
<dbReference type="EC" id="3.2.1.55" evidence="3"/>
<feature type="signal peptide" evidence="7">
    <location>
        <begin position="1"/>
        <end position="26"/>
    </location>
</feature>
<evidence type="ECO:0000256" key="7">
    <source>
        <dbReference type="SAM" id="SignalP"/>
    </source>
</evidence>
<accession>A0A4Y9ITD9</accession>
<proteinExistence type="inferred from homology"/>
<evidence type="ECO:0000256" key="2">
    <source>
        <dbReference type="ARBA" id="ARBA00007186"/>
    </source>
</evidence>
<dbReference type="Gene3D" id="3.20.20.80">
    <property type="entry name" value="Glycosidases"/>
    <property type="match status" value="1"/>
</dbReference>
<dbReference type="PANTHER" id="PTHR31776">
    <property type="entry name" value="ALPHA-L-ARABINOFURANOSIDASE 1"/>
    <property type="match status" value="1"/>
</dbReference>
<dbReference type="InterPro" id="IPR017853">
    <property type="entry name" value="GH"/>
</dbReference>
<dbReference type="Pfam" id="PF06439">
    <property type="entry name" value="3keto-disac_hyd"/>
    <property type="match status" value="1"/>
</dbReference>
<dbReference type="Proteomes" id="UP000298285">
    <property type="component" value="Unassembled WGS sequence"/>
</dbReference>
<dbReference type="SUPFAM" id="SSF51011">
    <property type="entry name" value="Glycosyl hydrolase domain"/>
    <property type="match status" value="1"/>
</dbReference>